<evidence type="ECO:0000256" key="2">
    <source>
        <dbReference type="SAM" id="SignalP"/>
    </source>
</evidence>
<protein>
    <submittedName>
        <fullName evidence="3">DUF1090 family protein</fullName>
    </submittedName>
</protein>
<name>A0ABX6F869_YERIN</name>
<sequence length="125" mass="14131">MLLRRSLLLVLPIVVFCNVAQAALDNECDIKAKEIQQQIDYAKQHGNTRRAAGLATALKEVKSNCTAENLKAEQQKKIRQKQHKVTERQQELKEAQQKGDASKITKQQKKLVEAQAELKQAKAQK</sequence>
<feature type="signal peptide" evidence="2">
    <location>
        <begin position="1"/>
        <end position="22"/>
    </location>
</feature>
<feature type="region of interest" description="Disordered" evidence="1">
    <location>
        <begin position="72"/>
        <end position="106"/>
    </location>
</feature>
<dbReference type="Pfam" id="PF06476">
    <property type="entry name" value="DUF1090"/>
    <property type="match status" value="1"/>
</dbReference>
<dbReference type="GeneID" id="58045642"/>
<feature type="chain" id="PRO_5045619282" evidence="2">
    <location>
        <begin position="23"/>
        <end position="125"/>
    </location>
</feature>
<feature type="compositionally biased region" description="Basic and acidic residues" evidence="1">
    <location>
        <begin position="84"/>
        <end position="103"/>
    </location>
</feature>
<proteinExistence type="predicted"/>
<evidence type="ECO:0000313" key="4">
    <source>
        <dbReference type="Proteomes" id="UP000424966"/>
    </source>
</evidence>
<dbReference type="EMBL" id="CP046294">
    <property type="protein sequence ID" value="QGR69833.1"/>
    <property type="molecule type" value="Genomic_DNA"/>
</dbReference>
<dbReference type="Proteomes" id="UP000424966">
    <property type="component" value="Chromosome"/>
</dbReference>
<keyword evidence="4" id="KW-1185">Reference proteome</keyword>
<evidence type="ECO:0000256" key="1">
    <source>
        <dbReference type="SAM" id="MobiDB-lite"/>
    </source>
</evidence>
<gene>
    <name evidence="3" type="ORF">FOC37_05230</name>
</gene>
<keyword evidence="2" id="KW-0732">Signal</keyword>
<dbReference type="InterPro" id="IPR009468">
    <property type="entry name" value="DUF1090"/>
</dbReference>
<dbReference type="RefSeq" id="WP_005192936.1">
    <property type="nucleotide sequence ID" value="NZ_CABHXU010000189.1"/>
</dbReference>
<reference evidence="3 4" key="1">
    <citation type="submission" date="2019-11" db="EMBL/GenBank/DDBJ databases">
        <title>FDA dAtabase for Regulatory Grade micrObial Sequences (FDA-ARGOS): Supporting development and validation of Infectious Disease Dx tests.</title>
        <authorList>
            <person name="Patel R."/>
            <person name="Rucinski S."/>
            <person name="Tallon L."/>
            <person name="Sadzewicz L."/>
            <person name="Vavikolanu K."/>
            <person name="Mehta A."/>
            <person name="Aluvathingal J."/>
            <person name="Nadendla S."/>
            <person name="Nandy P."/>
            <person name="Geyer C."/>
            <person name="Yan Y."/>
            <person name="Sichtig H."/>
        </authorList>
    </citation>
    <scope>NUCLEOTIDE SEQUENCE [LARGE SCALE GENOMIC DNA]</scope>
    <source>
        <strain evidence="3 4">FDAARGOS_729</strain>
    </source>
</reference>
<organism evidence="3 4">
    <name type="scientific">Yersinia intermedia</name>
    <dbReference type="NCBI Taxonomy" id="631"/>
    <lineage>
        <taxon>Bacteria</taxon>
        <taxon>Pseudomonadati</taxon>
        <taxon>Pseudomonadota</taxon>
        <taxon>Gammaproteobacteria</taxon>
        <taxon>Enterobacterales</taxon>
        <taxon>Yersiniaceae</taxon>
        <taxon>Yersinia</taxon>
    </lineage>
</organism>
<evidence type="ECO:0000313" key="3">
    <source>
        <dbReference type="EMBL" id="QGR69833.1"/>
    </source>
</evidence>
<accession>A0ABX6F869</accession>